<evidence type="ECO:0000256" key="2">
    <source>
        <dbReference type="SAM" id="SignalP"/>
    </source>
</evidence>
<dbReference type="AlphaFoldDB" id="A0A7C4AHA9"/>
<accession>A0A7C4AHA9</accession>
<protein>
    <recommendedName>
        <fullName evidence="4">DUF4398 domain-containing protein</fullName>
    </recommendedName>
</protein>
<keyword evidence="2" id="KW-0732">Signal</keyword>
<feature type="coiled-coil region" evidence="1">
    <location>
        <begin position="93"/>
        <end position="120"/>
    </location>
</feature>
<feature type="signal peptide" evidence="2">
    <location>
        <begin position="1"/>
        <end position="44"/>
    </location>
</feature>
<evidence type="ECO:0000313" key="3">
    <source>
        <dbReference type="EMBL" id="HGG92717.1"/>
    </source>
</evidence>
<proteinExistence type="predicted"/>
<sequence length="122" mass="13353">MRTPPPSPAQEPRVSRAARAFPFRALALALCLGAAALSPLPVQAQERITQEQVDQLADRTRAQREAYHRFDAAEREARAAGQTERATSFAQAKAKALESYTQLEAELKAAQARLKQVKAAAR</sequence>
<evidence type="ECO:0000256" key="1">
    <source>
        <dbReference type="SAM" id="Coils"/>
    </source>
</evidence>
<gene>
    <name evidence="3" type="ORF">ENR59_07160</name>
</gene>
<dbReference type="EMBL" id="DSRP01000492">
    <property type="protein sequence ID" value="HGG92717.1"/>
    <property type="molecule type" value="Genomic_DNA"/>
</dbReference>
<comment type="caution">
    <text evidence="3">The sequence shown here is derived from an EMBL/GenBank/DDBJ whole genome shotgun (WGS) entry which is preliminary data.</text>
</comment>
<name>A0A7C4AHA9_9BACT</name>
<feature type="chain" id="PRO_5028467508" description="DUF4398 domain-containing protein" evidence="2">
    <location>
        <begin position="45"/>
        <end position="122"/>
    </location>
</feature>
<keyword evidence="1" id="KW-0175">Coiled coil</keyword>
<organism evidence="3">
    <name type="scientific">Fundidesulfovibrio putealis</name>
    <dbReference type="NCBI Taxonomy" id="270496"/>
    <lineage>
        <taxon>Bacteria</taxon>
        <taxon>Pseudomonadati</taxon>
        <taxon>Thermodesulfobacteriota</taxon>
        <taxon>Desulfovibrionia</taxon>
        <taxon>Desulfovibrionales</taxon>
        <taxon>Desulfovibrionaceae</taxon>
        <taxon>Fundidesulfovibrio</taxon>
    </lineage>
</organism>
<evidence type="ECO:0008006" key="4">
    <source>
        <dbReference type="Google" id="ProtNLM"/>
    </source>
</evidence>
<reference evidence="3" key="1">
    <citation type="journal article" date="2020" name="mSystems">
        <title>Genome- and Community-Level Interaction Insights into Carbon Utilization and Element Cycling Functions of Hydrothermarchaeota in Hydrothermal Sediment.</title>
        <authorList>
            <person name="Zhou Z."/>
            <person name="Liu Y."/>
            <person name="Xu W."/>
            <person name="Pan J."/>
            <person name="Luo Z.H."/>
            <person name="Li M."/>
        </authorList>
    </citation>
    <scope>NUCLEOTIDE SEQUENCE [LARGE SCALE GENOMIC DNA]</scope>
    <source>
        <strain evidence="3">SpSt-413</strain>
    </source>
</reference>